<evidence type="ECO:0000259" key="3">
    <source>
        <dbReference type="Pfam" id="PF00149"/>
    </source>
</evidence>
<keyword evidence="2" id="KW-0812">Transmembrane</keyword>
<accession>A0A927K5T2</accession>
<dbReference type="EMBL" id="JACYXZ010000001">
    <property type="protein sequence ID" value="MBD8868376.1"/>
    <property type="molecule type" value="Genomic_DNA"/>
</dbReference>
<feature type="transmembrane region" description="Helical" evidence="2">
    <location>
        <begin position="112"/>
        <end position="130"/>
    </location>
</feature>
<dbReference type="AlphaFoldDB" id="A0A927K5T2"/>
<feature type="compositionally biased region" description="Acidic residues" evidence="1">
    <location>
        <begin position="498"/>
        <end position="508"/>
    </location>
</feature>
<evidence type="ECO:0000256" key="2">
    <source>
        <dbReference type="SAM" id="Phobius"/>
    </source>
</evidence>
<feature type="transmembrane region" description="Helical" evidence="2">
    <location>
        <begin position="150"/>
        <end position="169"/>
    </location>
</feature>
<keyword evidence="2" id="KW-1133">Transmembrane helix</keyword>
<organism evidence="4 5">
    <name type="scientific">Nocardioides donggukensis</name>
    <dbReference type="NCBI Taxonomy" id="2774019"/>
    <lineage>
        <taxon>Bacteria</taxon>
        <taxon>Bacillati</taxon>
        <taxon>Actinomycetota</taxon>
        <taxon>Actinomycetes</taxon>
        <taxon>Propionibacteriales</taxon>
        <taxon>Nocardioidaceae</taxon>
        <taxon>Nocardioides</taxon>
    </lineage>
</organism>
<feature type="domain" description="Calcineurin-like phosphoesterase" evidence="3">
    <location>
        <begin position="272"/>
        <end position="420"/>
    </location>
</feature>
<keyword evidence="2" id="KW-0472">Membrane</keyword>
<evidence type="ECO:0000313" key="5">
    <source>
        <dbReference type="Proteomes" id="UP000616839"/>
    </source>
</evidence>
<evidence type="ECO:0000313" key="4">
    <source>
        <dbReference type="EMBL" id="MBD8868376.1"/>
    </source>
</evidence>
<dbReference type="GO" id="GO:0016787">
    <property type="term" value="F:hydrolase activity"/>
    <property type="evidence" value="ECO:0007669"/>
    <property type="project" value="InterPro"/>
</dbReference>
<dbReference type="InterPro" id="IPR029052">
    <property type="entry name" value="Metallo-depent_PP-like"/>
</dbReference>
<dbReference type="InterPro" id="IPR004843">
    <property type="entry name" value="Calcineurin-like_PHP"/>
</dbReference>
<dbReference type="RefSeq" id="WP_192139974.1">
    <property type="nucleotide sequence ID" value="NZ_JACYXZ010000001.1"/>
</dbReference>
<feature type="region of interest" description="Disordered" evidence="1">
    <location>
        <begin position="498"/>
        <end position="547"/>
    </location>
</feature>
<keyword evidence="5" id="KW-1185">Reference proteome</keyword>
<protein>
    <submittedName>
        <fullName evidence="4">Metallophosphoesterase</fullName>
    </submittedName>
</protein>
<dbReference type="SUPFAM" id="SSF56300">
    <property type="entry name" value="Metallo-dependent phosphatases"/>
    <property type="match status" value="1"/>
</dbReference>
<comment type="caution">
    <text evidence="4">The sequence shown here is derived from an EMBL/GenBank/DDBJ whole genome shotgun (WGS) entry which is preliminary data.</text>
</comment>
<sequence>MTTASAYVLAWLVLTVPLAAVVFLTSQTSTTVASHDAVVRPTIDGYVTLRTGPFLPDVRMASERRLGVDISLGKTEAGSAEQLVQRYAFIASQPDGQVAQVEGSLTSLAYRAALRAGLVAVLPLGVWAAIGDRRRRELAAGVRTRRGMTVVAAGTALVVAGGLLVAASWESDREMLADDSAWFPLGEYLPEVDVPAEAQDIEVAASATTRGTKRLILSAVDTYQRSRTFYSGARERAAELELRQPEEGETVALLVADRHDNIGMDPVSRAIADRAGATAVLDAGDDTSTGAAWEAFSLDSLDDAYADYGDQRYSVAGNHDNGTFVDAYLRDRGWRTATGEPVEGPGGSVLLAINDPRSSGLGTWRDEPELSFGDASERLADEACAAPDRVNTLLVHDANLGEPALERGCVDLVVGGHLHVQEGPDPVVGENGVTGFSYTNGTSGGAAYAIAVGSKLRRPAEVSLVTYRDGRPVGIQSVLLQTNGVFDVGDYVELDYGDVTAEDPDSGTDADTGPGLDGPDPDPDADVDPETGTDAGPGGEGSSPGEG</sequence>
<feature type="compositionally biased region" description="Low complexity" evidence="1">
    <location>
        <begin position="509"/>
        <end position="518"/>
    </location>
</feature>
<gene>
    <name evidence="4" type="ORF">IE331_01960</name>
</gene>
<evidence type="ECO:0000256" key="1">
    <source>
        <dbReference type="SAM" id="MobiDB-lite"/>
    </source>
</evidence>
<proteinExistence type="predicted"/>
<feature type="compositionally biased region" description="Gly residues" evidence="1">
    <location>
        <begin position="535"/>
        <end position="547"/>
    </location>
</feature>
<reference evidence="4" key="1">
    <citation type="submission" date="2020-09" db="EMBL/GenBank/DDBJ databases">
        <title>Nocardioides sp. strain MJB4 16S ribosomal RNA gene Genome sequencing and assembly.</title>
        <authorList>
            <person name="Kim I."/>
        </authorList>
    </citation>
    <scope>NUCLEOTIDE SEQUENCE</scope>
    <source>
        <strain evidence="4">MJB4</strain>
    </source>
</reference>
<feature type="compositionally biased region" description="Acidic residues" evidence="1">
    <location>
        <begin position="519"/>
        <end position="531"/>
    </location>
</feature>
<dbReference type="Proteomes" id="UP000616839">
    <property type="component" value="Unassembled WGS sequence"/>
</dbReference>
<name>A0A927K5T2_9ACTN</name>
<dbReference type="Pfam" id="PF00149">
    <property type="entry name" value="Metallophos"/>
    <property type="match status" value="1"/>
</dbReference>